<comment type="caution">
    <text evidence="2">The sequence shown here is derived from an EMBL/GenBank/DDBJ whole genome shotgun (WGS) entry which is preliminary data.</text>
</comment>
<feature type="transmembrane region" description="Helical" evidence="1">
    <location>
        <begin position="68"/>
        <end position="86"/>
    </location>
</feature>
<dbReference type="Proteomes" id="UP001150924">
    <property type="component" value="Unassembled WGS sequence"/>
</dbReference>
<keyword evidence="1" id="KW-0812">Transmembrane</keyword>
<accession>A0A9X3F0T1</accession>
<sequence length="252" mass="27187">MLSLATRRLSASERAEFEAKRAGLIVARVRGEEDFRRARRSGARALLLYVGCFAAIAAFNVHSGHLSTAAIAGGAAAGFLGLAAWLRFASTSTSALDAPAVARLDEVLAHDEVVVLELRSDTAVTVHAVDDDDAPRIVGDLLSTAAGQVVYLSRAMCPDVDAERLPNAHVRITYFSKLGLRRVKLLGERVTPLAILEDATNEGLWRDEDAIVWTPGEDDCELLDLDKARLFPIATTARLEEIAATLVNRTAR</sequence>
<evidence type="ECO:0008006" key="4">
    <source>
        <dbReference type="Google" id="ProtNLM"/>
    </source>
</evidence>
<keyword evidence="1" id="KW-0472">Membrane</keyword>
<dbReference type="AlphaFoldDB" id="A0A9X3F0T1"/>
<protein>
    <recommendedName>
        <fullName evidence="4">DUF3137 domain-containing protein</fullName>
    </recommendedName>
</protein>
<evidence type="ECO:0000256" key="1">
    <source>
        <dbReference type="SAM" id="Phobius"/>
    </source>
</evidence>
<keyword evidence="3" id="KW-1185">Reference proteome</keyword>
<feature type="transmembrane region" description="Helical" evidence="1">
    <location>
        <begin position="45"/>
        <end position="62"/>
    </location>
</feature>
<dbReference type="RefSeq" id="WP_267777771.1">
    <property type="nucleotide sequence ID" value="NZ_JAPNKE010000002.1"/>
</dbReference>
<evidence type="ECO:0000313" key="2">
    <source>
        <dbReference type="EMBL" id="MCY1013681.1"/>
    </source>
</evidence>
<dbReference type="EMBL" id="JAPNKE010000002">
    <property type="protein sequence ID" value="MCY1013681.1"/>
    <property type="molecule type" value="Genomic_DNA"/>
</dbReference>
<keyword evidence="1" id="KW-1133">Transmembrane helix</keyword>
<reference evidence="2" key="1">
    <citation type="submission" date="2022-11" db="EMBL/GenBank/DDBJ databases">
        <title>Minimal conservation of predation-associated metabolite biosynthetic gene clusters underscores biosynthetic potential of Myxococcota including descriptions for ten novel species: Archangium lansinium sp. nov., Myxococcus landrumus sp. nov., Nannocystis bai.</title>
        <authorList>
            <person name="Ahearne A."/>
            <person name="Stevens C."/>
            <person name="Phillips K."/>
        </authorList>
    </citation>
    <scope>NUCLEOTIDE SEQUENCE</scope>
    <source>
        <strain evidence="2">Na p29</strain>
    </source>
</reference>
<proteinExistence type="predicted"/>
<organism evidence="2 3">
    <name type="scientific">Nannocystis pusilla</name>
    <dbReference type="NCBI Taxonomy" id="889268"/>
    <lineage>
        <taxon>Bacteria</taxon>
        <taxon>Pseudomonadati</taxon>
        <taxon>Myxococcota</taxon>
        <taxon>Polyangia</taxon>
        <taxon>Nannocystales</taxon>
        <taxon>Nannocystaceae</taxon>
        <taxon>Nannocystis</taxon>
    </lineage>
</organism>
<name>A0A9X3F0T1_9BACT</name>
<evidence type="ECO:0000313" key="3">
    <source>
        <dbReference type="Proteomes" id="UP001150924"/>
    </source>
</evidence>
<gene>
    <name evidence="2" type="ORF">OV079_50770</name>
</gene>